<protein>
    <submittedName>
        <fullName evidence="1">Uncharacterized protein</fullName>
    </submittedName>
</protein>
<name>A0A2U8FG23_9HELI</name>
<dbReference type="AlphaFoldDB" id="A0A2U8FG23"/>
<dbReference type="Proteomes" id="UP000244890">
    <property type="component" value="Chromosome"/>
</dbReference>
<dbReference type="OrthoDB" id="5361883at2"/>
<organism evidence="1 2">
    <name type="scientific">Helicobacter apodemus</name>
    <dbReference type="NCBI Taxonomy" id="135569"/>
    <lineage>
        <taxon>Bacteria</taxon>
        <taxon>Pseudomonadati</taxon>
        <taxon>Campylobacterota</taxon>
        <taxon>Epsilonproteobacteria</taxon>
        <taxon>Campylobacterales</taxon>
        <taxon>Helicobacteraceae</taxon>
        <taxon>Helicobacter</taxon>
    </lineage>
</organism>
<dbReference type="KEGG" id="had:CDV25_06255"/>
<accession>A0A2U8FG23</accession>
<evidence type="ECO:0000313" key="2">
    <source>
        <dbReference type="Proteomes" id="UP000244890"/>
    </source>
</evidence>
<gene>
    <name evidence="1" type="ORF">CDV25_06255</name>
</gene>
<proteinExistence type="predicted"/>
<dbReference type="RefSeq" id="WP_108911225.1">
    <property type="nucleotide sequence ID" value="NZ_CP021886.1"/>
</dbReference>
<evidence type="ECO:0000313" key="1">
    <source>
        <dbReference type="EMBL" id="AWI34405.1"/>
    </source>
</evidence>
<reference evidence="1 2" key="1">
    <citation type="submission" date="2017-06" db="EMBL/GenBank/DDBJ databases">
        <title>Complete genome of Helicobacter apodemus.</title>
        <authorList>
            <person name="Cho S."/>
        </authorList>
    </citation>
    <scope>NUCLEOTIDE SEQUENCE [LARGE SCALE GENOMIC DNA]</scope>
    <source>
        <strain evidence="2">SNUVETPUB-15-01</strain>
    </source>
</reference>
<sequence length="143" mass="16870">MKIALISNSLLLTKSLEIYLRDYLTSYKMCDFIVATEPMEANKPVFLIGDFSETNLNKPFTKEMLLEKLESFYWQINHQEDLQQENSLDNTKNADYLFNDVKEQRLVIKESDIELQQKIQEVLERYTQEIVSLSMEYLKGKNA</sequence>
<dbReference type="EMBL" id="CP021886">
    <property type="protein sequence ID" value="AWI34405.1"/>
    <property type="molecule type" value="Genomic_DNA"/>
</dbReference>